<dbReference type="EMBL" id="PIUM01000028">
    <property type="protein sequence ID" value="PKU22710.1"/>
    <property type="molecule type" value="Genomic_DNA"/>
</dbReference>
<evidence type="ECO:0000313" key="1">
    <source>
        <dbReference type="EMBL" id="PKU22710.1"/>
    </source>
</evidence>
<evidence type="ECO:0000313" key="2">
    <source>
        <dbReference type="Proteomes" id="UP000233293"/>
    </source>
</evidence>
<name>A0A2N3PQM9_9PROT</name>
<dbReference type="GO" id="GO:0003824">
    <property type="term" value="F:catalytic activity"/>
    <property type="evidence" value="ECO:0007669"/>
    <property type="project" value="InterPro"/>
</dbReference>
<protein>
    <submittedName>
        <fullName evidence="1">DUF2848 domain-containing protein</fullName>
    </submittedName>
</protein>
<sequence>MPSSLPLDLILAVPGGETESLRFFPERLVIAGWAGRDQEAVRHHIEELQAIGVPPPSATPLFYAGSPALLTTDETVAMLGPQTSGEVEPVLVATARGLCVGVGSDHTDRYAEEWSVAHAKQLCAKPIGTTLWRLADVIGHWDALILRSFVGEAGSDQWTPYQEGTMEALRRPEDLLDRLGGLPEGGVMFGGTIPAIGGIRPAFRFRMEIEDPVLGRRIGHSYVINDLPVVA</sequence>
<dbReference type="InterPro" id="IPR036663">
    <property type="entry name" value="Fumarylacetoacetase_C_sf"/>
</dbReference>
<gene>
    <name evidence="1" type="ORF">CWS72_20500</name>
</gene>
<dbReference type="RefSeq" id="WP_101252503.1">
    <property type="nucleotide sequence ID" value="NZ_PIUM01000028.1"/>
</dbReference>
<dbReference type="Pfam" id="PF11010">
    <property type="entry name" value="DUF2848"/>
    <property type="match status" value="1"/>
</dbReference>
<keyword evidence="2" id="KW-1185">Reference proteome</keyword>
<comment type="caution">
    <text evidence="1">The sequence shown here is derived from an EMBL/GenBank/DDBJ whole genome shotgun (WGS) entry which is preliminary data.</text>
</comment>
<dbReference type="AlphaFoldDB" id="A0A2N3PQM9"/>
<accession>A0A2N3PQM9</accession>
<dbReference type="SUPFAM" id="SSF56529">
    <property type="entry name" value="FAH"/>
    <property type="match status" value="1"/>
</dbReference>
<reference evidence="2" key="1">
    <citation type="submission" date="2017-12" db="EMBL/GenBank/DDBJ databases">
        <title>Draft genome sequence of Telmatospirillum siberiense 26-4b1T, an acidotolerant peatland alphaproteobacterium potentially involved in sulfur cycling.</title>
        <authorList>
            <person name="Hausmann B."/>
            <person name="Pjevac P."/>
            <person name="Schreck K."/>
            <person name="Herbold C.W."/>
            <person name="Daims H."/>
            <person name="Wagner M."/>
            <person name="Pester M."/>
            <person name="Loy A."/>
        </authorList>
    </citation>
    <scope>NUCLEOTIDE SEQUENCE [LARGE SCALE GENOMIC DNA]</scope>
    <source>
        <strain evidence="2">26-4b1</strain>
    </source>
</reference>
<dbReference type="OrthoDB" id="9792678at2"/>
<organism evidence="1 2">
    <name type="scientific">Telmatospirillum siberiense</name>
    <dbReference type="NCBI Taxonomy" id="382514"/>
    <lineage>
        <taxon>Bacteria</taxon>
        <taxon>Pseudomonadati</taxon>
        <taxon>Pseudomonadota</taxon>
        <taxon>Alphaproteobacteria</taxon>
        <taxon>Rhodospirillales</taxon>
        <taxon>Rhodospirillaceae</taxon>
        <taxon>Telmatospirillum</taxon>
    </lineage>
</organism>
<dbReference type="InterPro" id="IPR021269">
    <property type="entry name" value="DUF2848"/>
</dbReference>
<dbReference type="Proteomes" id="UP000233293">
    <property type="component" value="Unassembled WGS sequence"/>
</dbReference>
<proteinExistence type="predicted"/>